<dbReference type="InterPro" id="IPR036689">
    <property type="entry name" value="ESAT-6-like_sf"/>
</dbReference>
<dbReference type="Gene3D" id="1.10.287.1060">
    <property type="entry name" value="ESAT-6-like"/>
    <property type="match status" value="1"/>
</dbReference>
<sequence>MGDKAAQAAAKEELAKKFDRWAGEVEGLLKEITTTPSGGREIWTGPAADRFNGTLKTQRNNLSDLGSACRTTAENLRREARELRESGK</sequence>
<dbReference type="EMBL" id="JACDUR010000004">
    <property type="protein sequence ID" value="MBA2892511.1"/>
    <property type="molecule type" value="Genomic_DNA"/>
</dbReference>
<dbReference type="RefSeq" id="WP_181611277.1">
    <property type="nucleotide sequence ID" value="NZ_BAABAM010000003.1"/>
</dbReference>
<dbReference type="AlphaFoldDB" id="A0A7W0HRC9"/>
<dbReference type="Proteomes" id="UP000530928">
    <property type="component" value="Unassembled WGS sequence"/>
</dbReference>
<evidence type="ECO:0000313" key="2">
    <source>
        <dbReference type="Proteomes" id="UP000530928"/>
    </source>
</evidence>
<accession>A0A7W0HRC9</accession>
<evidence type="ECO:0000313" key="1">
    <source>
        <dbReference type="EMBL" id="MBA2892511.1"/>
    </source>
</evidence>
<organism evidence="1 2">
    <name type="scientific">Nonomuraea soli</name>
    <dbReference type="NCBI Taxonomy" id="1032476"/>
    <lineage>
        <taxon>Bacteria</taxon>
        <taxon>Bacillati</taxon>
        <taxon>Actinomycetota</taxon>
        <taxon>Actinomycetes</taxon>
        <taxon>Streptosporangiales</taxon>
        <taxon>Streptosporangiaceae</taxon>
        <taxon>Nonomuraea</taxon>
    </lineage>
</organism>
<name>A0A7W0HRC9_9ACTN</name>
<protein>
    <submittedName>
        <fullName evidence="1">Uncharacterized protein YukE</fullName>
    </submittedName>
</protein>
<dbReference type="SUPFAM" id="SSF140453">
    <property type="entry name" value="EsxAB dimer-like"/>
    <property type="match status" value="1"/>
</dbReference>
<keyword evidence="2" id="KW-1185">Reference proteome</keyword>
<proteinExistence type="predicted"/>
<gene>
    <name evidence="1" type="ORF">HNR30_003865</name>
</gene>
<comment type="caution">
    <text evidence="1">The sequence shown here is derived from an EMBL/GenBank/DDBJ whole genome shotgun (WGS) entry which is preliminary data.</text>
</comment>
<reference evidence="1 2" key="1">
    <citation type="submission" date="2020-07" db="EMBL/GenBank/DDBJ databases">
        <title>Genomic Encyclopedia of Type Strains, Phase IV (KMG-IV): sequencing the most valuable type-strain genomes for metagenomic binning, comparative biology and taxonomic classification.</title>
        <authorList>
            <person name="Goeker M."/>
        </authorList>
    </citation>
    <scope>NUCLEOTIDE SEQUENCE [LARGE SCALE GENOMIC DNA]</scope>
    <source>
        <strain evidence="1 2">DSM 45533</strain>
    </source>
</reference>